<keyword evidence="5" id="KW-0186">Copper</keyword>
<evidence type="ECO:0000256" key="3">
    <source>
        <dbReference type="ARBA" id="ARBA00022490"/>
    </source>
</evidence>
<dbReference type="SUPFAM" id="SSF55008">
    <property type="entry name" value="HMA, heavy metal-associated domain"/>
    <property type="match status" value="1"/>
</dbReference>
<accession>A0A6V7RAK5</accession>
<name>A0A6V7RAK5_9STAP</name>
<dbReference type="NCBIfam" id="TIGR00003">
    <property type="entry name" value="copper ion binding protein"/>
    <property type="match status" value="1"/>
</dbReference>
<dbReference type="PROSITE" id="PS50846">
    <property type="entry name" value="HMA_2"/>
    <property type="match status" value="1"/>
</dbReference>
<evidence type="ECO:0000256" key="4">
    <source>
        <dbReference type="ARBA" id="ARBA00022723"/>
    </source>
</evidence>
<sequence length="68" mass="7252">MAKTTIDVVGMTCGHCKAAVEGALNNLNGVSEASVSLEDNNVEVNYDDTVTDRAKMTEAIEDQGYDVK</sequence>
<keyword evidence="3" id="KW-0963">Cytoplasm</keyword>
<feature type="domain" description="HMA" evidence="8">
    <location>
        <begin position="2"/>
        <end position="68"/>
    </location>
</feature>
<evidence type="ECO:0000256" key="6">
    <source>
        <dbReference type="ARBA" id="ARBA00023186"/>
    </source>
</evidence>
<dbReference type="PANTHER" id="PTHR46594">
    <property type="entry name" value="P-TYPE CATION-TRANSPORTING ATPASE"/>
    <property type="match status" value="1"/>
</dbReference>
<organism evidence="9 10">
    <name type="scientific">Jeotgalicoccus meleagridis</name>
    <dbReference type="NCBI Taxonomy" id="2759181"/>
    <lineage>
        <taxon>Bacteria</taxon>
        <taxon>Bacillati</taxon>
        <taxon>Bacillota</taxon>
        <taxon>Bacilli</taxon>
        <taxon>Bacillales</taxon>
        <taxon>Staphylococcaceae</taxon>
        <taxon>Jeotgalicoccus</taxon>
    </lineage>
</organism>
<dbReference type="Gene3D" id="3.30.70.100">
    <property type="match status" value="1"/>
</dbReference>
<dbReference type="GO" id="GO:0005737">
    <property type="term" value="C:cytoplasm"/>
    <property type="evidence" value="ECO:0007669"/>
    <property type="project" value="UniProtKB-SubCell"/>
</dbReference>
<dbReference type="InterPro" id="IPR006122">
    <property type="entry name" value="HMA_Cu_ion-bd"/>
</dbReference>
<dbReference type="FunFam" id="3.30.70.100:FF:000005">
    <property type="entry name" value="Copper-exporting P-type ATPase A"/>
    <property type="match status" value="1"/>
</dbReference>
<dbReference type="InterPro" id="IPR001802">
    <property type="entry name" value="MerP/CopZ"/>
</dbReference>
<keyword evidence="4" id="KW-0479">Metal-binding</keyword>
<evidence type="ECO:0000256" key="1">
    <source>
        <dbReference type="ARBA" id="ARBA00004496"/>
    </source>
</evidence>
<dbReference type="RefSeq" id="WP_185125109.1">
    <property type="nucleotide sequence ID" value="NZ_CAJEWD010000004.1"/>
</dbReference>
<dbReference type="EMBL" id="CAJEWD010000004">
    <property type="protein sequence ID" value="CAD2073802.1"/>
    <property type="molecule type" value="Genomic_DNA"/>
</dbReference>
<dbReference type="InterPro" id="IPR006121">
    <property type="entry name" value="HMA_dom"/>
</dbReference>
<evidence type="ECO:0000259" key="8">
    <source>
        <dbReference type="PROSITE" id="PS50846"/>
    </source>
</evidence>
<dbReference type="InterPro" id="IPR017969">
    <property type="entry name" value="Heavy-metal-associated_CS"/>
</dbReference>
<dbReference type="PROSITE" id="PS01047">
    <property type="entry name" value="HMA_1"/>
    <property type="match status" value="1"/>
</dbReference>
<dbReference type="InterPro" id="IPR049740">
    <property type="entry name" value="CopZ"/>
</dbReference>
<keyword evidence="6" id="KW-0143">Chaperone</keyword>
<keyword evidence="10" id="KW-1185">Reference proteome</keyword>
<evidence type="ECO:0000256" key="7">
    <source>
        <dbReference type="ARBA" id="ARBA00025138"/>
    </source>
</evidence>
<proteinExistence type="predicted"/>
<reference evidence="9 10" key="1">
    <citation type="submission" date="2020-07" db="EMBL/GenBank/DDBJ databases">
        <authorList>
            <person name="Criscuolo A."/>
        </authorList>
    </citation>
    <scope>NUCLEOTIDE SEQUENCE [LARGE SCALE GENOMIC DNA]</scope>
    <source>
        <strain evidence="9">CIP111649</strain>
    </source>
</reference>
<dbReference type="Proteomes" id="UP000589351">
    <property type="component" value="Unassembled WGS sequence"/>
</dbReference>
<evidence type="ECO:0000313" key="10">
    <source>
        <dbReference type="Proteomes" id="UP000589351"/>
    </source>
</evidence>
<dbReference type="InterPro" id="IPR036163">
    <property type="entry name" value="HMA_dom_sf"/>
</dbReference>
<dbReference type="PANTHER" id="PTHR46594:SF4">
    <property type="entry name" value="P-TYPE CATION-TRANSPORTING ATPASE"/>
    <property type="match status" value="1"/>
</dbReference>
<evidence type="ECO:0000256" key="5">
    <source>
        <dbReference type="ARBA" id="ARBA00023008"/>
    </source>
</evidence>
<dbReference type="AlphaFoldDB" id="A0A6V7RAK5"/>
<comment type="caution">
    <text evidence="9">The sequence shown here is derived from an EMBL/GenBank/DDBJ whole genome shotgun (WGS) entry which is preliminary data.</text>
</comment>
<comment type="subcellular location">
    <subcellularLocation>
        <location evidence="1">Cytoplasm</location>
    </subcellularLocation>
</comment>
<protein>
    <recommendedName>
        <fullName evidence="2">Copper chaperone CopZ</fullName>
    </recommendedName>
</protein>
<dbReference type="PRINTS" id="PR00946">
    <property type="entry name" value="HGSCAVENGER"/>
</dbReference>
<dbReference type="NCBIfam" id="NF033795">
    <property type="entry name" value="chaper_CopZ_Bs"/>
    <property type="match status" value="1"/>
</dbReference>
<dbReference type="Pfam" id="PF00403">
    <property type="entry name" value="HMA"/>
    <property type="match status" value="1"/>
</dbReference>
<dbReference type="CDD" id="cd00371">
    <property type="entry name" value="HMA"/>
    <property type="match status" value="1"/>
</dbReference>
<evidence type="ECO:0000256" key="2">
    <source>
        <dbReference type="ARBA" id="ARBA00015313"/>
    </source>
</evidence>
<comment type="function">
    <text evidence="7">Chaperone that serves for the intracellular sequestration and transport of Cu(+). Delivers Cu(+) to the copper-exporting P-type ATPase A (CopA).</text>
</comment>
<gene>
    <name evidence="9" type="primary">copZ_3</name>
    <name evidence="9" type="ORF">JEODO184_00563</name>
</gene>
<evidence type="ECO:0000313" key="9">
    <source>
        <dbReference type="EMBL" id="CAD2073802.1"/>
    </source>
</evidence>
<dbReference type="GO" id="GO:0005507">
    <property type="term" value="F:copper ion binding"/>
    <property type="evidence" value="ECO:0007669"/>
    <property type="project" value="InterPro"/>
</dbReference>